<dbReference type="FunFam" id="1.20.140.10:FF:000015">
    <property type="entry name" value="Acyl-coenzyme A oxidase"/>
    <property type="match status" value="1"/>
</dbReference>
<dbReference type="OrthoDB" id="538336at2759"/>
<dbReference type="STRING" id="1408163.A0A0F4YYF9"/>
<dbReference type="FunFam" id="2.40.110.10:FF:000003">
    <property type="entry name" value="Acyl-coenzyme A oxidase"/>
    <property type="match status" value="1"/>
</dbReference>
<accession>A0A0F4YYF9</accession>
<keyword evidence="10" id="KW-0443">Lipid metabolism</keyword>
<protein>
    <recommendedName>
        <fullName evidence="12">Acyl-coenzyme A oxidase</fullName>
    </recommendedName>
</protein>
<feature type="domain" description="Acyl-CoA oxidase C-alpha1" evidence="17">
    <location>
        <begin position="294"/>
        <end position="457"/>
    </location>
</feature>
<dbReference type="Pfam" id="PF22924">
    <property type="entry name" value="ACOX_C_alpha1"/>
    <property type="match status" value="1"/>
</dbReference>
<keyword evidence="19" id="KW-1185">Reference proteome</keyword>
<dbReference type="GO" id="GO:0033540">
    <property type="term" value="P:fatty acid beta-oxidation using acyl-CoA oxidase"/>
    <property type="evidence" value="ECO:0007669"/>
    <property type="project" value="UniProtKB-UniPathway"/>
</dbReference>
<dbReference type="PANTHER" id="PTHR10909">
    <property type="entry name" value="ELECTRON TRANSPORT OXIDOREDUCTASE"/>
    <property type="match status" value="1"/>
</dbReference>
<dbReference type="InterPro" id="IPR055060">
    <property type="entry name" value="ACOX_C_alpha1"/>
</dbReference>
<evidence type="ECO:0000256" key="11">
    <source>
        <dbReference type="ARBA" id="ARBA00023140"/>
    </source>
</evidence>
<feature type="active site" description="Proton acceptor" evidence="13">
    <location>
        <position position="442"/>
    </location>
</feature>
<evidence type="ECO:0000256" key="4">
    <source>
        <dbReference type="ARBA" id="ARBA00004846"/>
    </source>
</evidence>
<dbReference type="SUPFAM" id="SSF56645">
    <property type="entry name" value="Acyl-CoA dehydrogenase NM domain-like"/>
    <property type="match status" value="1"/>
</dbReference>
<reference evidence="18 19" key="1">
    <citation type="submission" date="2015-04" db="EMBL/GenBank/DDBJ databases">
        <authorList>
            <person name="Heijne W.H."/>
            <person name="Fedorova N.D."/>
            <person name="Nierman W.C."/>
            <person name="Vollebregt A.W."/>
            <person name="Zhao Z."/>
            <person name="Wu L."/>
            <person name="Kumar M."/>
            <person name="Stam H."/>
            <person name="van den Berg M.A."/>
            <person name="Pel H.J."/>
        </authorList>
    </citation>
    <scope>NUCLEOTIDE SEQUENCE [LARGE SCALE GENOMIC DNA]</scope>
    <source>
        <strain evidence="18 19">CBS 393.64</strain>
    </source>
</reference>
<feature type="domain" description="Acyl-coenzyme A oxidase N-terminal" evidence="16">
    <location>
        <begin position="27"/>
        <end position="146"/>
    </location>
</feature>
<dbReference type="SUPFAM" id="SSF47203">
    <property type="entry name" value="Acyl-CoA dehydrogenase C-terminal domain-like"/>
    <property type="match status" value="2"/>
</dbReference>
<dbReference type="Gene3D" id="1.20.140.10">
    <property type="entry name" value="Butyryl-CoA Dehydrogenase, subunit A, domain 3"/>
    <property type="match status" value="2"/>
</dbReference>
<evidence type="ECO:0000256" key="8">
    <source>
        <dbReference type="ARBA" id="ARBA00022832"/>
    </source>
</evidence>
<feature type="domain" description="Acyl-CoA oxidase C-terminal" evidence="15">
    <location>
        <begin position="502"/>
        <end position="690"/>
    </location>
</feature>
<feature type="binding site" evidence="14">
    <location>
        <position position="153"/>
    </location>
    <ligand>
        <name>FAD</name>
        <dbReference type="ChEBI" id="CHEBI:57692"/>
    </ligand>
</feature>
<evidence type="ECO:0000313" key="19">
    <source>
        <dbReference type="Proteomes" id="UP000053958"/>
    </source>
</evidence>
<dbReference type="Proteomes" id="UP000053958">
    <property type="component" value="Unassembled WGS sequence"/>
</dbReference>
<evidence type="ECO:0000256" key="13">
    <source>
        <dbReference type="PIRSR" id="PIRSR000168-1"/>
    </source>
</evidence>
<dbReference type="PIRSF" id="PIRSF000168">
    <property type="entry name" value="Acyl-CoA_oxidase"/>
    <property type="match status" value="1"/>
</dbReference>
<evidence type="ECO:0000256" key="9">
    <source>
        <dbReference type="ARBA" id="ARBA00023002"/>
    </source>
</evidence>
<dbReference type="InterPro" id="IPR012258">
    <property type="entry name" value="Acyl-CoA_oxidase"/>
</dbReference>
<dbReference type="RefSeq" id="XP_013329944.1">
    <property type="nucleotide sequence ID" value="XM_013474490.1"/>
</dbReference>
<evidence type="ECO:0000256" key="5">
    <source>
        <dbReference type="ARBA" id="ARBA00006288"/>
    </source>
</evidence>
<dbReference type="InterPro" id="IPR002655">
    <property type="entry name" value="Acyl-CoA_oxidase_C"/>
</dbReference>
<evidence type="ECO:0000256" key="12">
    <source>
        <dbReference type="PIRNR" id="PIRNR000168"/>
    </source>
</evidence>
<dbReference type="InterPro" id="IPR036250">
    <property type="entry name" value="AcylCo_DH-like_C"/>
</dbReference>
<comment type="similarity">
    <text evidence="5 12">Belongs to the acyl-CoA oxidase family.</text>
</comment>
<dbReference type="GO" id="GO:0055088">
    <property type="term" value="P:lipid homeostasis"/>
    <property type="evidence" value="ECO:0007669"/>
    <property type="project" value="TreeGrafter"/>
</dbReference>
<evidence type="ECO:0000256" key="1">
    <source>
        <dbReference type="ARBA" id="ARBA00001201"/>
    </source>
</evidence>
<dbReference type="Gene3D" id="1.10.540.10">
    <property type="entry name" value="Acyl-CoA dehydrogenase/oxidase, N-terminal domain"/>
    <property type="match status" value="1"/>
</dbReference>
<evidence type="ECO:0000259" key="15">
    <source>
        <dbReference type="Pfam" id="PF01756"/>
    </source>
</evidence>
<comment type="catalytic activity">
    <reaction evidence="1">
        <text>a 2,3-saturated acyl-CoA + O2 = a (2E)-enoyl-CoA + H2O2</text>
        <dbReference type="Rhea" id="RHEA:38959"/>
        <dbReference type="ChEBI" id="CHEBI:15379"/>
        <dbReference type="ChEBI" id="CHEBI:16240"/>
        <dbReference type="ChEBI" id="CHEBI:58856"/>
        <dbReference type="ChEBI" id="CHEBI:65111"/>
        <dbReference type="EC" id="1.3.3.6"/>
    </reaction>
</comment>
<dbReference type="UniPathway" id="UPA00661"/>
<dbReference type="EMBL" id="LASV01000104">
    <property type="protein sequence ID" value="KKA23332.1"/>
    <property type="molecule type" value="Genomic_DNA"/>
</dbReference>
<keyword evidence="6 12" id="KW-0285">Flavoprotein</keyword>
<dbReference type="GO" id="GO:0071949">
    <property type="term" value="F:FAD binding"/>
    <property type="evidence" value="ECO:0007669"/>
    <property type="project" value="InterPro"/>
</dbReference>
<dbReference type="GeneID" id="25314993"/>
<evidence type="ECO:0000256" key="7">
    <source>
        <dbReference type="ARBA" id="ARBA00022827"/>
    </source>
</evidence>
<evidence type="ECO:0000256" key="3">
    <source>
        <dbReference type="ARBA" id="ARBA00004275"/>
    </source>
</evidence>
<dbReference type="PANTHER" id="PTHR10909:SF250">
    <property type="entry name" value="PEROXISOMAL ACYL-COENZYME A OXIDASE 1"/>
    <property type="match status" value="1"/>
</dbReference>
<dbReference type="Pfam" id="PF01756">
    <property type="entry name" value="ACOX"/>
    <property type="match status" value="1"/>
</dbReference>
<comment type="subcellular location">
    <subcellularLocation>
        <location evidence="3">Peroxisome</location>
    </subcellularLocation>
</comment>
<evidence type="ECO:0000313" key="18">
    <source>
        <dbReference type="EMBL" id="KKA23332.1"/>
    </source>
</evidence>
<keyword evidence="11" id="KW-0576">Peroxisome</keyword>
<organism evidence="18 19">
    <name type="scientific">Rasamsonia emersonii (strain ATCC 16479 / CBS 393.64 / IMI 116815)</name>
    <dbReference type="NCBI Taxonomy" id="1408163"/>
    <lineage>
        <taxon>Eukaryota</taxon>
        <taxon>Fungi</taxon>
        <taxon>Dikarya</taxon>
        <taxon>Ascomycota</taxon>
        <taxon>Pezizomycotina</taxon>
        <taxon>Eurotiomycetes</taxon>
        <taxon>Eurotiomycetidae</taxon>
        <taxon>Eurotiales</taxon>
        <taxon>Trichocomaceae</taxon>
        <taxon>Rasamsonia</taxon>
    </lineage>
</organism>
<proteinExistence type="inferred from homology"/>
<dbReference type="GO" id="GO:0003997">
    <property type="term" value="F:acyl-CoA oxidase activity"/>
    <property type="evidence" value="ECO:0007669"/>
    <property type="project" value="UniProtKB-EC"/>
</dbReference>
<dbReference type="InterPro" id="IPR037069">
    <property type="entry name" value="AcylCoA_DH/ox_N_sf"/>
</dbReference>
<keyword evidence="8" id="KW-0276">Fatty acid metabolism</keyword>
<evidence type="ECO:0000256" key="6">
    <source>
        <dbReference type="ARBA" id="ARBA00022630"/>
    </source>
</evidence>
<evidence type="ECO:0000256" key="14">
    <source>
        <dbReference type="PIRSR" id="PIRSR000168-2"/>
    </source>
</evidence>
<evidence type="ECO:0000259" key="17">
    <source>
        <dbReference type="Pfam" id="PF22924"/>
    </source>
</evidence>
<evidence type="ECO:0000256" key="10">
    <source>
        <dbReference type="ARBA" id="ARBA00023098"/>
    </source>
</evidence>
<name>A0A0F4YYF9_RASE3</name>
<evidence type="ECO:0000256" key="2">
    <source>
        <dbReference type="ARBA" id="ARBA00001974"/>
    </source>
</evidence>
<dbReference type="InterPro" id="IPR046373">
    <property type="entry name" value="Acyl-CoA_Oxase/DH_mid-dom_sf"/>
</dbReference>
<dbReference type="Pfam" id="PF14749">
    <property type="entry name" value="Acyl-CoA_ox_N"/>
    <property type="match status" value="1"/>
</dbReference>
<comment type="pathway">
    <text evidence="4">Lipid metabolism; peroxisomal fatty acid beta-oxidation.</text>
</comment>
<dbReference type="GO" id="GO:0005777">
    <property type="term" value="C:peroxisome"/>
    <property type="evidence" value="ECO:0007669"/>
    <property type="project" value="UniProtKB-SubCell"/>
</dbReference>
<dbReference type="FunFam" id="1.20.140.10:FF:000013">
    <property type="entry name" value="Acyl-coenzyme A oxidase"/>
    <property type="match status" value="1"/>
</dbReference>
<feature type="binding site" evidence="14">
    <location>
        <position position="192"/>
    </location>
    <ligand>
        <name>FAD</name>
        <dbReference type="ChEBI" id="CHEBI:57692"/>
    </ligand>
</feature>
<dbReference type="GO" id="GO:0005504">
    <property type="term" value="F:fatty acid binding"/>
    <property type="evidence" value="ECO:0007669"/>
    <property type="project" value="TreeGrafter"/>
</dbReference>
<keyword evidence="9" id="KW-0560">Oxidoreductase</keyword>
<dbReference type="InterPro" id="IPR009100">
    <property type="entry name" value="AcylCoA_DH/oxidase_NM_dom_sf"/>
</dbReference>
<dbReference type="Gene3D" id="2.40.110.10">
    <property type="entry name" value="Butyryl-CoA Dehydrogenase, subunit A, domain 2"/>
    <property type="match status" value="1"/>
</dbReference>
<comment type="cofactor">
    <cofactor evidence="2">
        <name>FAD</name>
        <dbReference type="ChEBI" id="CHEBI:57692"/>
    </cofactor>
</comment>
<gene>
    <name evidence="18" type="ORF">T310_2642</name>
</gene>
<sequence>MGVSRAMETLNRQMLLMAQARQAATFDPERLTIVIHDDEETVRSRRAAFHRVESALGLLDNMKLPKVYSGLNREELYLHGLERAAAITNDMLDYGHRHFEFLNERYQLSNATPFGLHFLMFRKTIELQGTPEQQAYWLPLIDKMQINGAYAQTELAHGSHVRGIETTATFDPETDEFVINSPTLTSTKYWPGAIGLSCSHAVVMARLITQGKDYGIHPFVVQFRSLEDFSPMPGVELGDIGIKMSYNGTCNGYARFNNVRIPRDGLLMAHAQVLRDGTYVRSASKDVAYSKLAYATMLYNRAVITRAASFSLAQALTIAARYSTVREQGQGMNASSNNEVTLVTYKSQHYRLLTLISQAYAILFASKDLDQHCRTLIQQQKDGNHSRLPFTHALCCGMKAWSTTLACAGVEEARRMCGGHGYVATSGLPEILAAVSATVTFEGENYVLWQQLVRYLLQRVDALYAGKKIEPDLDYIARGFPTYFVSGSPSRCTASGTQLLEPDTLLAIFRHRSLRLLAAAHNRFTQAMRRDQMSMADAWNKHMMEILHAGRAYVDYVALSSFLDRIALVEPSLKPVLTRLAALFALTTITNPNASGGLSFVEDGHLSLDQLDTMREHVDDLLAQLCPDIIALTDSWDFTDASLCSALGAKDGNVYERLMAWTRQLPVNQHAQEQGGMLVEPWEQEIKPMLRARL</sequence>
<dbReference type="AlphaFoldDB" id="A0A0F4YYF9"/>
<dbReference type="InterPro" id="IPR029320">
    <property type="entry name" value="Acyl-CoA_ox_N"/>
</dbReference>
<comment type="caution">
    <text evidence="18">The sequence shown here is derived from an EMBL/GenBank/DDBJ whole genome shotgun (WGS) entry which is preliminary data.</text>
</comment>
<evidence type="ECO:0000259" key="16">
    <source>
        <dbReference type="Pfam" id="PF14749"/>
    </source>
</evidence>
<keyword evidence="7 12" id="KW-0274">FAD</keyword>